<dbReference type="SUPFAM" id="SSF50952">
    <property type="entry name" value="Soluble quinoprotein glucose dehydrogenase"/>
    <property type="match status" value="1"/>
</dbReference>
<dbReference type="InterPro" id="IPR010221">
    <property type="entry name" value="VCBS_dom"/>
</dbReference>
<evidence type="ECO:0000313" key="1">
    <source>
        <dbReference type="EMBL" id="OBA82413.1"/>
    </source>
</evidence>
<dbReference type="EMBL" id="LZSF01000224">
    <property type="protein sequence ID" value="OBA82413.1"/>
    <property type="molecule type" value="Genomic_DNA"/>
</dbReference>
<dbReference type="SUPFAM" id="SSF51004">
    <property type="entry name" value="C-terminal (heme d1) domain of cytochrome cd1-nitrite reductase"/>
    <property type="match status" value="1"/>
</dbReference>
<dbReference type="Proteomes" id="UP000093962">
    <property type="component" value="Unassembled WGS sequence"/>
</dbReference>
<comment type="caution">
    <text evidence="1">The sequence shown here is derived from an EMBL/GenBank/DDBJ whole genome shotgun (WGS) entry which is preliminary data.</text>
</comment>
<accession>A0A1A0MC75</accession>
<dbReference type="InterPro" id="IPR015943">
    <property type="entry name" value="WD40/YVTN_repeat-like_dom_sf"/>
</dbReference>
<dbReference type="InterPro" id="IPR019405">
    <property type="entry name" value="Lactonase_7-beta_prop"/>
</dbReference>
<dbReference type="AlphaFoldDB" id="A0A1A0MC75"/>
<dbReference type="PANTHER" id="PTHR47197:SF3">
    <property type="entry name" value="DIHYDRO-HEME D1 DEHYDROGENASE"/>
    <property type="match status" value="1"/>
</dbReference>
<dbReference type="InterPro" id="IPR011041">
    <property type="entry name" value="Quinoprot_gluc/sorb_DH_b-prop"/>
</dbReference>
<dbReference type="Gene3D" id="2.130.10.10">
    <property type="entry name" value="YVTN repeat-like/Quinoprotein amine dehydrogenase"/>
    <property type="match status" value="2"/>
</dbReference>
<dbReference type="PANTHER" id="PTHR47197">
    <property type="entry name" value="PROTEIN NIRF"/>
    <property type="match status" value="1"/>
</dbReference>
<dbReference type="InterPro" id="IPR011048">
    <property type="entry name" value="Haem_d1_sf"/>
</dbReference>
<dbReference type="InterPro" id="IPR051200">
    <property type="entry name" value="Host-pathogen_enzymatic-act"/>
</dbReference>
<protein>
    <submittedName>
        <fullName evidence="1">Uncharacterized protein</fullName>
    </submittedName>
</protein>
<evidence type="ECO:0000313" key="2">
    <source>
        <dbReference type="Proteomes" id="UP000093962"/>
    </source>
</evidence>
<sequence>MSYKLSGQTASSGAVVVDAATGAFTYTPSLAGRVLAGLAGGATKDTFTVAVSNASTSTSVTVTVPVLPATIVPSATPTTVGTGPVALAVSGTKVYAANSGSSTLSVIDRTTGAVTSIPVVGSPSAIALSSDGSRAYVAGNGAVSVVNLTTNSVVATVNTGGGTAYGIALSANGQRLYTSNSGTNSVTVIDTSTATPKVLSTISVGKSPRAMALSADGTRLYVANWNSKSVSVVDTGTNKTVASIAVGSNPFGVAVSADGRQVYVTNNGSNSVSVVDTVAARSVSTIQMGSKPLGLALSPDGTMLFAANATDTVSVINISTNRVVGALTIDSAPESNWHGIASGPDGRQLYVSDMADNAVRVLNLNSPPVAGVPTVGTPDPASGAVSGTLNFVDPNNNSLTYSITQPTAGVVTVTSAGNYTFTPTSVARIAAGQADGAKTAVFAVTASDGSLSATVSVSVPILATTTPTTPTVPEFNSATWLWNAISGGAVLNTNSAAWAAAISGGQHVFDINAYSVSVVEASQVTANTPRYTIQFTNAPAWGPSPFGTYQVPIPLGTPVPTGSDGHLVVVDPVTNMVFGLWQAKYNATSNTWSASWGGMTSLTGNGIDTSGSATATGFSRLAGIVMADEFSAAAANNTGLNHALFFSSSFAANSYVYPAVKSDALASTPLIPQGTRFILDPSINVDAIPGITAGEKVIAKTLQTYGGYIGDAGGAPLALIGQLDPGNAAYTGAGIAWDYYNMSHIPWTSLQFLATWNGASPA</sequence>
<reference evidence="1 2" key="1">
    <citation type="submission" date="2016-06" db="EMBL/GenBank/DDBJ databases">
        <authorList>
            <person name="Kjaerup R.B."/>
            <person name="Dalgaard T.S."/>
            <person name="Juul-Madsen H.R."/>
        </authorList>
    </citation>
    <scope>NUCLEOTIDE SEQUENCE [LARGE SCALE GENOMIC DNA]</scope>
    <source>
        <strain evidence="1 2">1199456.5</strain>
    </source>
</reference>
<organism evidence="1 2">
    <name type="scientific">Mycolicibacterium mucogenicum</name>
    <name type="common">Mycobacterium mucogenicum</name>
    <dbReference type="NCBI Taxonomy" id="56689"/>
    <lineage>
        <taxon>Bacteria</taxon>
        <taxon>Bacillati</taxon>
        <taxon>Actinomycetota</taxon>
        <taxon>Actinomycetes</taxon>
        <taxon>Mycobacteriales</taxon>
        <taxon>Mycobacteriaceae</taxon>
        <taxon>Mycolicibacterium</taxon>
    </lineage>
</organism>
<proteinExistence type="predicted"/>
<name>A0A1A0MC75_MYCMU</name>
<dbReference type="NCBIfam" id="TIGR02276">
    <property type="entry name" value="beta_rpt_yvtn"/>
    <property type="match status" value="4"/>
</dbReference>
<dbReference type="InterPro" id="IPR011964">
    <property type="entry name" value="YVTN_b-propeller_repeat"/>
</dbReference>
<dbReference type="NCBIfam" id="TIGR01965">
    <property type="entry name" value="VCBS_repeat"/>
    <property type="match status" value="1"/>
</dbReference>
<dbReference type="Pfam" id="PF10282">
    <property type="entry name" value="Lactonase"/>
    <property type="match status" value="1"/>
</dbReference>
<gene>
    <name evidence="1" type="ORF">A5642_27335</name>
</gene>